<reference evidence="2" key="1">
    <citation type="journal article" date="2020" name="Nature">
        <title>Giant virus diversity and host interactions through global metagenomics.</title>
        <authorList>
            <person name="Schulz F."/>
            <person name="Roux S."/>
            <person name="Paez-Espino D."/>
            <person name="Jungbluth S."/>
            <person name="Walsh D.A."/>
            <person name="Denef V.J."/>
            <person name="McMahon K.D."/>
            <person name="Konstantinidis K.T."/>
            <person name="Eloe-Fadrosh E.A."/>
            <person name="Kyrpides N.C."/>
            <person name="Woyke T."/>
        </authorList>
    </citation>
    <scope>NUCLEOTIDE SEQUENCE</scope>
    <source>
        <strain evidence="2">GVMAG-S-ERX555965-48</strain>
    </source>
</reference>
<keyword evidence="1" id="KW-1133">Transmembrane helix</keyword>
<protein>
    <submittedName>
        <fullName evidence="2">Uncharacterized protein</fullName>
    </submittedName>
</protein>
<organism evidence="2">
    <name type="scientific">viral metagenome</name>
    <dbReference type="NCBI Taxonomy" id="1070528"/>
    <lineage>
        <taxon>unclassified sequences</taxon>
        <taxon>metagenomes</taxon>
        <taxon>organismal metagenomes</taxon>
    </lineage>
</organism>
<feature type="transmembrane region" description="Helical" evidence="1">
    <location>
        <begin position="34"/>
        <end position="51"/>
    </location>
</feature>
<keyword evidence="1" id="KW-0812">Transmembrane</keyword>
<sequence length="111" mass="13069">MRTRSYYKKQNEIKTTHKYNYMELIKNIYNYNKILVNTTLIYAAWITIHYTSSHLYSTYCTNLSLWGFITSPIIVTTPVCRGLSWIIYTGSEKIFNMWNVGGTLILNYISS</sequence>
<evidence type="ECO:0000256" key="1">
    <source>
        <dbReference type="SAM" id="Phobius"/>
    </source>
</evidence>
<dbReference type="EMBL" id="MN738772">
    <property type="protein sequence ID" value="QHS84052.1"/>
    <property type="molecule type" value="Genomic_DNA"/>
</dbReference>
<dbReference type="AlphaFoldDB" id="A0A6C0AWB1"/>
<name>A0A6C0AWB1_9ZZZZ</name>
<evidence type="ECO:0000313" key="2">
    <source>
        <dbReference type="EMBL" id="QHS84052.1"/>
    </source>
</evidence>
<feature type="transmembrane region" description="Helical" evidence="1">
    <location>
        <begin position="63"/>
        <end position="88"/>
    </location>
</feature>
<keyword evidence="1" id="KW-0472">Membrane</keyword>
<accession>A0A6C0AWB1</accession>
<proteinExistence type="predicted"/>